<organism evidence="2 3">
    <name type="scientific">Lithospermum erythrorhizon</name>
    <name type="common">Purple gromwell</name>
    <name type="synonym">Lithospermum officinale var. erythrorhizon</name>
    <dbReference type="NCBI Taxonomy" id="34254"/>
    <lineage>
        <taxon>Eukaryota</taxon>
        <taxon>Viridiplantae</taxon>
        <taxon>Streptophyta</taxon>
        <taxon>Embryophyta</taxon>
        <taxon>Tracheophyta</taxon>
        <taxon>Spermatophyta</taxon>
        <taxon>Magnoliopsida</taxon>
        <taxon>eudicotyledons</taxon>
        <taxon>Gunneridae</taxon>
        <taxon>Pentapetalae</taxon>
        <taxon>asterids</taxon>
        <taxon>lamiids</taxon>
        <taxon>Boraginales</taxon>
        <taxon>Boraginaceae</taxon>
        <taxon>Boraginoideae</taxon>
        <taxon>Lithospermeae</taxon>
        <taxon>Lithospermum</taxon>
    </lineage>
</organism>
<dbReference type="AlphaFoldDB" id="A0AAV3NWI7"/>
<comment type="caution">
    <text evidence="2">The sequence shown here is derived from an EMBL/GenBank/DDBJ whole genome shotgun (WGS) entry which is preliminary data.</text>
</comment>
<sequence>MSDNHETILVPQGFQERSSAVKRPKLSAERANVGIFEFNLKEHDIDSDSNTGDVEKSENMDLANEENEDDHQGSDSEYSVEDVLYGKKQDNFDDGYLGGSEPILI</sequence>
<protein>
    <submittedName>
        <fullName evidence="2">Uncharacterized protein</fullName>
    </submittedName>
</protein>
<evidence type="ECO:0000256" key="1">
    <source>
        <dbReference type="SAM" id="MobiDB-lite"/>
    </source>
</evidence>
<evidence type="ECO:0000313" key="3">
    <source>
        <dbReference type="Proteomes" id="UP001454036"/>
    </source>
</evidence>
<accession>A0AAV3NWI7</accession>
<reference evidence="2 3" key="1">
    <citation type="submission" date="2024-01" db="EMBL/GenBank/DDBJ databases">
        <title>The complete chloroplast genome sequence of Lithospermum erythrorhizon: insights into the phylogenetic relationship among Boraginaceae species and the maternal lineages of purple gromwells.</title>
        <authorList>
            <person name="Okada T."/>
            <person name="Watanabe K."/>
        </authorList>
    </citation>
    <scope>NUCLEOTIDE SEQUENCE [LARGE SCALE GENOMIC DNA]</scope>
</reference>
<evidence type="ECO:0000313" key="2">
    <source>
        <dbReference type="EMBL" id="GAA0143333.1"/>
    </source>
</evidence>
<proteinExistence type="predicted"/>
<dbReference type="Proteomes" id="UP001454036">
    <property type="component" value="Unassembled WGS sequence"/>
</dbReference>
<name>A0AAV3NWI7_LITER</name>
<feature type="region of interest" description="Disordered" evidence="1">
    <location>
        <begin position="1"/>
        <end position="22"/>
    </location>
</feature>
<gene>
    <name evidence="2" type="ORF">LIER_42760</name>
</gene>
<keyword evidence="3" id="KW-1185">Reference proteome</keyword>
<dbReference type="EMBL" id="BAABME010030876">
    <property type="protein sequence ID" value="GAA0143333.1"/>
    <property type="molecule type" value="Genomic_DNA"/>
</dbReference>
<feature type="region of interest" description="Disordered" evidence="1">
    <location>
        <begin position="41"/>
        <end position="105"/>
    </location>
</feature>